<dbReference type="Proteomes" id="UP000648663">
    <property type="component" value="Unassembled WGS sequence"/>
</dbReference>
<comment type="caution">
    <text evidence="4">The sequence shown here is derived from an EMBL/GenBank/DDBJ whole genome shotgun (WGS) entry which is preliminary data.</text>
</comment>
<dbReference type="RefSeq" id="WP_166757433.1">
    <property type="nucleotide sequence ID" value="NZ_BAABJU010000011.1"/>
</dbReference>
<dbReference type="GO" id="GO:0003677">
    <property type="term" value="F:DNA binding"/>
    <property type="evidence" value="ECO:0007669"/>
    <property type="project" value="UniProtKB-KW"/>
</dbReference>
<protein>
    <submittedName>
        <fullName evidence="3">DNA-binding protein</fullName>
    </submittedName>
    <submittedName>
        <fullName evidence="4">Purine catabolism regulator</fullName>
    </submittedName>
</protein>
<evidence type="ECO:0000313" key="3">
    <source>
        <dbReference type="EMBL" id="GGL80946.1"/>
    </source>
</evidence>
<reference evidence="3" key="4">
    <citation type="submission" date="2024-05" db="EMBL/GenBank/DDBJ databases">
        <authorList>
            <person name="Sun Q."/>
            <person name="Zhou Y."/>
        </authorList>
    </citation>
    <scope>NUCLEOTIDE SEQUENCE</scope>
    <source>
        <strain evidence="3">CGMCC 4.5581</strain>
    </source>
</reference>
<dbReference type="EMBL" id="JAAMPA010000003">
    <property type="protein sequence ID" value="NIH69869.1"/>
    <property type="molecule type" value="Genomic_DNA"/>
</dbReference>
<dbReference type="InterPro" id="IPR012914">
    <property type="entry name" value="PucR_dom"/>
</dbReference>
<feature type="domain" description="Purine catabolism PurC-like" evidence="1">
    <location>
        <begin position="10"/>
        <end position="129"/>
    </location>
</feature>
<dbReference type="PANTHER" id="PTHR33744">
    <property type="entry name" value="CARBOHYDRATE DIACID REGULATOR"/>
    <property type="match status" value="1"/>
</dbReference>
<gene>
    <name evidence="4" type="ORF">FB380_004367</name>
    <name evidence="3" type="ORF">GCM10011589_41550</name>
</gene>
<dbReference type="Pfam" id="PF07905">
    <property type="entry name" value="PucR"/>
    <property type="match status" value="1"/>
</dbReference>
<keyword evidence="3" id="KW-0238">DNA-binding</keyword>
<reference evidence="4 5" key="3">
    <citation type="submission" date="2020-02" db="EMBL/GenBank/DDBJ databases">
        <title>Sequencing the genomes of 1000 actinobacteria strains.</title>
        <authorList>
            <person name="Klenk H.-P."/>
        </authorList>
    </citation>
    <scope>NUCLEOTIDE SEQUENCE [LARGE SCALE GENOMIC DNA]</scope>
    <source>
        <strain evidence="4 5">DSM 45201</strain>
    </source>
</reference>
<dbReference type="InterPro" id="IPR025736">
    <property type="entry name" value="PucR_C-HTH_dom"/>
</dbReference>
<accession>A0A846M2K1</accession>
<name>A0A846M2K1_9ACTN</name>
<keyword evidence="6" id="KW-1185">Reference proteome</keyword>
<sequence>MALTLAEFLLLPSVQQAKPEVAVAPDQLGRAVRWVHSSEIYEIGPLLSAGDLLLTTGLGLAGADAGARRHWVRELAAQRVAAVAMELGRSLPDLPGEILDEASRLGLPLYVLRQVVPFIRISEEANGAILHADAPRLRLADRVVHEVHAELAAGGGTPAVVSRAALATGGPAALVTRSGQVVAAAGLRDQRATERLLRRPAASSPVRIWDVDWGAVVLGAGPGVDLPGLRVLAARLASVAAVAVGQSGTGSPGDLAAPLLADLLADAVPGVRELLVRAGLARFHPSPDARVLGIAASAADPRQVLSAWAHVARTHDLELLADRVRGEAVGLIAVPGALAQSDPAGWLAATVPSDGAVTTVGPVVPVADAGRSLREAHDALPVAALLGRGTAVTRDLALVRLLGRLDDRALTLLVDDALAPLLAWDAAHGSDLAQTLAVHLRHGGSKTRTAEAMHVQRQSLYQRLTRIETLLGRPVDDPTSHEHLVLATCARSLLDARQAQQRPRRRRPGG</sequence>
<dbReference type="Pfam" id="PF13556">
    <property type="entry name" value="HTH_30"/>
    <property type="match status" value="1"/>
</dbReference>
<dbReference type="InterPro" id="IPR051448">
    <property type="entry name" value="CdaR-like_regulators"/>
</dbReference>
<evidence type="ECO:0000259" key="1">
    <source>
        <dbReference type="Pfam" id="PF07905"/>
    </source>
</evidence>
<reference evidence="6" key="2">
    <citation type="journal article" date="2019" name="Int. J. Syst. Evol. Microbiol.">
        <title>The Global Catalogue of Microorganisms (GCM) 10K type strain sequencing project: providing services to taxonomists for standard genome sequencing and annotation.</title>
        <authorList>
            <consortium name="The Broad Institute Genomics Platform"/>
            <consortium name="The Broad Institute Genome Sequencing Center for Infectious Disease"/>
            <person name="Wu L."/>
            <person name="Ma J."/>
        </authorList>
    </citation>
    <scope>NUCLEOTIDE SEQUENCE [LARGE SCALE GENOMIC DNA]</scope>
    <source>
        <strain evidence="6">CGMCC 4.5581</strain>
    </source>
</reference>
<reference evidence="3" key="1">
    <citation type="journal article" date="2014" name="Int. J. Syst. Evol. Microbiol.">
        <title>Complete genome of a new Firmicutes species belonging to the dominant human colonic microbiota ('Ruminococcus bicirculans') reveals two chromosomes and a selective capacity to utilize plant glucans.</title>
        <authorList>
            <consortium name="NISC Comparative Sequencing Program"/>
            <person name="Wegmann U."/>
            <person name="Louis P."/>
            <person name="Goesmann A."/>
            <person name="Henrissat B."/>
            <person name="Duncan S.H."/>
            <person name="Flint H.J."/>
        </authorList>
    </citation>
    <scope>NUCLEOTIDE SEQUENCE</scope>
    <source>
        <strain evidence="3">CGMCC 4.5581</strain>
    </source>
</reference>
<dbReference type="PANTHER" id="PTHR33744:SF1">
    <property type="entry name" value="DNA-BINDING TRANSCRIPTIONAL ACTIVATOR ADER"/>
    <property type="match status" value="1"/>
</dbReference>
<evidence type="ECO:0000259" key="2">
    <source>
        <dbReference type="Pfam" id="PF13556"/>
    </source>
</evidence>
<dbReference type="EMBL" id="BMMI01000009">
    <property type="protein sequence ID" value="GGL80946.1"/>
    <property type="molecule type" value="Genomic_DNA"/>
</dbReference>
<organism evidence="4 5">
    <name type="scientific">Modestobacter marinus</name>
    <dbReference type="NCBI Taxonomy" id="477641"/>
    <lineage>
        <taxon>Bacteria</taxon>
        <taxon>Bacillati</taxon>
        <taxon>Actinomycetota</taxon>
        <taxon>Actinomycetes</taxon>
        <taxon>Geodermatophilales</taxon>
        <taxon>Geodermatophilaceae</taxon>
        <taxon>Modestobacter</taxon>
    </lineage>
</organism>
<evidence type="ECO:0000313" key="4">
    <source>
        <dbReference type="EMBL" id="NIH69869.1"/>
    </source>
</evidence>
<proteinExistence type="predicted"/>
<evidence type="ECO:0000313" key="6">
    <source>
        <dbReference type="Proteomes" id="UP000648663"/>
    </source>
</evidence>
<evidence type="ECO:0000313" key="5">
    <source>
        <dbReference type="Proteomes" id="UP000552836"/>
    </source>
</evidence>
<dbReference type="AlphaFoldDB" id="A0A846M2K1"/>
<dbReference type="InterPro" id="IPR042070">
    <property type="entry name" value="PucR_C-HTH_sf"/>
</dbReference>
<dbReference type="Proteomes" id="UP000552836">
    <property type="component" value="Unassembled WGS sequence"/>
</dbReference>
<dbReference type="Gene3D" id="1.10.10.2840">
    <property type="entry name" value="PucR C-terminal helix-turn-helix domain"/>
    <property type="match status" value="1"/>
</dbReference>
<feature type="domain" description="PucR C-terminal helix-turn-helix" evidence="2">
    <location>
        <begin position="432"/>
        <end position="487"/>
    </location>
</feature>